<organism evidence="1 2">
    <name type="scientific">Ricinus communis</name>
    <name type="common">Castor bean</name>
    <dbReference type="NCBI Taxonomy" id="3988"/>
    <lineage>
        <taxon>Eukaryota</taxon>
        <taxon>Viridiplantae</taxon>
        <taxon>Streptophyta</taxon>
        <taxon>Embryophyta</taxon>
        <taxon>Tracheophyta</taxon>
        <taxon>Spermatophyta</taxon>
        <taxon>Magnoliopsida</taxon>
        <taxon>eudicotyledons</taxon>
        <taxon>Gunneridae</taxon>
        <taxon>Pentapetalae</taxon>
        <taxon>rosids</taxon>
        <taxon>fabids</taxon>
        <taxon>Malpighiales</taxon>
        <taxon>Euphorbiaceae</taxon>
        <taxon>Acalyphoideae</taxon>
        <taxon>Acalypheae</taxon>
        <taxon>Ricinus</taxon>
    </lineage>
</organism>
<dbReference type="AlphaFoldDB" id="B9RIL6"/>
<protein>
    <submittedName>
        <fullName evidence="1">Uncharacterized protein</fullName>
    </submittedName>
</protein>
<gene>
    <name evidence="1" type="ORF">RCOM_1580420</name>
</gene>
<accession>B9RIL6</accession>
<evidence type="ECO:0000313" key="1">
    <source>
        <dbReference type="EMBL" id="EEF48988.1"/>
    </source>
</evidence>
<name>B9RIL6_RICCO</name>
<sequence>MTLTGGLIKNKIEYWVGGFPFNIGSCSVTRAEYWVILKEKCCPCLGTWAEKRWTISVQFNLFMKEDAPMCTQKVTTHQTITVSQCFIDLKRTKEFVLPAESLHYGYDLKKLVISGGRVGTNCQETVPTE</sequence>
<dbReference type="Proteomes" id="UP000008311">
    <property type="component" value="Unassembled WGS sequence"/>
</dbReference>
<dbReference type="EMBL" id="EQ973781">
    <property type="protein sequence ID" value="EEF48988.1"/>
    <property type="molecule type" value="Genomic_DNA"/>
</dbReference>
<reference evidence="2" key="1">
    <citation type="journal article" date="2010" name="Nat. Biotechnol.">
        <title>Draft genome sequence of the oilseed species Ricinus communis.</title>
        <authorList>
            <person name="Chan A.P."/>
            <person name="Crabtree J."/>
            <person name="Zhao Q."/>
            <person name="Lorenzi H."/>
            <person name="Orvis J."/>
            <person name="Puiu D."/>
            <person name="Melake-Berhan A."/>
            <person name="Jones K.M."/>
            <person name="Redman J."/>
            <person name="Chen G."/>
            <person name="Cahoon E.B."/>
            <person name="Gedil M."/>
            <person name="Stanke M."/>
            <person name="Haas B.J."/>
            <person name="Wortman J.R."/>
            <person name="Fraser-Liggett C.M."/>
            <person name="Ravel J."/>
            <person name="Rabinowicz P.D."/>
        </authorList>
    </citation>
    <scope>NUCLEOTIDE SEQUENCE [LARGE SCALE GENOMIC DNA]</scope>
    <source>
        <strain evidence="2">cv. Hale</strain>
    </source>
</reference>
<dbReference type="InParanoid" id="B9RIL6"/>
<evidence type="ECO:0000313" key="2">
    <source>
        <dbReference type="Proteomes" id="UP000008311"/>
    </source>
</evidence>
<keyword evidence="2" id="KW-1185">Reference proteome</keyword>
<proteinExistence type="predicted"/>